<proteinExistence type="predicted"/>
<sequence>MGAEKRTFFRFDVSLSYYLEPMNDQGCCLQAERSELLSNQEFQAIEDEKQQLDSLFQDSKHIQNGGVQLFDELNQKLDFMVWLLELILQGSGIHSLEEFQARKALNQKITPPMAKGSSKILPLLQGFFSRVDDYIAELIDVIEHGIHGKIFLYHKPVLKPFKIESYVKGLTELAQKGNWLARVITLLVSRLNHYEKLLANLKKAYRKLSDYEAWPIEKVNLGAGGFAVYTTKSYANAEKVCALFKMDDGFVFGEASCVYQSNTLNAEQQMRTAFQFDEISPEDCAHIVRFLMAKELEFHAKT</sequence>
<organism evidence="1 2">
    <name type="scientific">Thiomicrorhabdus immobilis</name>
    <dbReference type="NCBI Taxonomy" id="2791037"/>
    <lineage>
        <taxon>Bacteria</taxon>
        <taxon>Pseudomonadati</taxon>
        <taxon>Pseudomonadota</taxon>
        <taxon>Gammaproteobacteria</taxon>
        <taxon>Thiotrichales</taxon>
        <taxon>Piscirickettsiaceae</taxon>
        <taxon>Thiomicrorhabdus</taxon>
    </lineage>
</organism>
<protein>
    <recommendedName>
        <fullName evidence="3">PilZ domain-containing protein</fullName>
    </recommendedName>
</protein>
<gene>
    <name evidence="1" type="ORF">THMIRHAM_15340</name>
</gene>
<dbReference type="RefSeq" id="WP_237261103.1">
    <property type="nucleotide sequence ID" value="NZ_AP024202.1"/>
</dbReference>
<evidence type="ECO:0000313" key="2">
    <source>
        <dbReference type="Proteomes" id="UP001054820"/>
    </source>
</evidence>
<reference evidence="1" key="1">
    <citation type="journal article" date="2022" name="Arch. Microbiol.">
        <title>Thiomicrorhabdus immobilis sp. nov., a mesophilic sulfur-oxidizing bacterium isolated from sediment of a brackish lake in northern Japan.</title>
        <authorList>
            <person name="Kojima H."/>
            <person name="Mochizuki J."/>
            <person name="Kanda M."/>
            <person name="Watanabe T."/>
            <person name="Fukui M."/>
        </authorList>
    </citation>
    <scope>NUCLEOTIDE SEQUENCE</scope>
    <source>
        <strain evidence="1">Am19</strain>
    </source>
</reference>
<name>A0ABM7MEB6_9GAMM</name>
<evidence type="ECO:0000313" key="1">
    <source>
        <dbReference type="EMBL" id="BCN93749.1"/>
    </source>
</evidence>
<accession>A0ABM7MEB6</accession>
<evidence type="ECO:0008006" key="3">
    <source>
        <dbReference type="Google" id="ProtNLM"/>
    </source>
</evidence>
<dbReference type="Proteomes" id="UP001054820">
    <property type="component" value="Chromosome"/>
</dbReference>
<keyword evidence="2" id="KW-1185">Reference proteome</keyword>
<dbReference type="EMBL" id="AP024202">
    <property type="protein sequence ID" value="BCN93749.1"/>
    <property type="molecule type" value="Genomic_DNA"/>
</dbReference>